<evidence type="ECO:0000256" key="3">
    <source>
        <dbReference type="SAM" id="SignalP"/>
    </source>
</evidence>
<dbReference type="PROSITE" id="PS51257">
    <property type="entry name" value="PROKAR_LIPOPROTEIN"/>
    <property type="match status" value="1"/>
</dbReference>
<dbReference type="Pfam" id="PF04355">
    <property type="entry name" value="BamE"/>
    <property type="match status" value="1"/>
</dbReference>
<dbReference type="RefSeq" id="WP_145241390.1">
    <property type="nucleotide sequence ID" value="NZ_CABVLM010000020.1"/>
</dbReference>
<evidence type="ECO:0000256" key="2">
    <source>
        <dbReference type="ARBA" id="ARBA00023136"/>
    </source>
</evidence>
<evidence type="ECO:0000313" key="6">
    <source>
        <dbReference type="Proteomes" id="UP001620262"/>
    </source>
</evidence>
<dbReference type="InterPro" id="IPR007450">
    <property type="entry name" value="BamE_dom"/>
</dbReference>
<proteinExistence type="predicted"/>
<comment type="caution">
    <text evidence="5">The sequence shown here is derived from an EMBL/GenBank/DDBJ whole genome shotgun (WGS) entry which is preliminary data.</text>
</comment>
<keyword evidence="2" id="KW-0472">Membrane</keyword>
<feature type="chain" id="PRO_5045105769" evidence="3">
    <location>
        <begin position="22"/>
        <end position="120"/>
    </location>
</feature>
<protein>
    <submittedName>
        <fullName evidence="5">Outer membrane protein assembly factor BamE</fullName>
    </submittedName>
</protein>
<name>A0ABW8L037_9GAMM</name>
<sequence>MKKILLTIAMAFVLAACNSTSQGRDFDMEVVKGFKKGETTQEQVKEAIGDPMGVNDIGNDEVVWTYSYSEGQGGGVGFIPYAGHVGGSQNETKNVTIRFNAKGIVSGLSFNESAGSSSHL</sequence>
<keyword evidence="6" id="KW-1185">Reference proteome</keyword>
<gene>
    <name evidence="5" type="primary">bamE</name>
    <name evidence="5" type="ORF">ACI2JU_16160</name>
</gene>
<feature type="domain" description="Outer membrane protein assembly factor BamE" evidence="4">
    <location>
        <begin position="29"/>
        <end position="106"/>
    </location>
</feature>
<evidence type="ECO:0000256" key="1">
    <source>
        <dbReference type="ARBA" id="ARBA00022729"/>
    </source>
</evidence>
<dbReference type="EMBL" id="JBJDOT010000024">
    <property type="protein sequence ID" value="MFK3865392.1"/>
    <property type="molecule type" value="Genomic_DNA"/>
</dbReference>
<dbReference type="Proteomes" id="UP001620262">
    <property type="component" value="Unassembled WGS sequence"/>
</dbReference>
<feature type="signal peptide" evidence="3">
    <location>
        <begin position="1"/>
        <end position="21"/>
    </location>
</feature>
<evidence type="ECO:0000259" key="4">
    <source>
        <dbReference type="Pfam" id="PF04355"/>
    </source>
</evidence>
<keyword evidence="1 3" id="KW-0732">Signal</keyword>
<reference evidence="5 6" key="1">
    <citation type="submission" date="2024-11" db="EMBL/GenBank/DDBJ databases">
        <title>The Natural Products Discovery Center: Release of the First 8490 Sequenced Strains for Exploring Actinobacteria Biosynthetic Diversity.</title>
        <authorList>
            <person name="Kalkreuter E."/>
            <person name="Kautsar S.A."/>
            <person name="Yang D."/>
            <person name="Bader C.D."/>
            <person name="Teijaro C.N."/>
            <person name="Fluegel L."/>
            <person name="Davis C.M."/>
            <person name="Simpson J.R."/>
            <person name="Lauterbach L."/>
            <person name="Steele A.D."/>
            <person name="Gui C."/>
            <person name="Meng S."/>
            <person name="Li G."/>
            <person name="Viehrig K."/>
            <person name="Ye F."/>
            <person name="Su P."/>
            <person name="Kiefer A.F."/>
            <person name="Nichols A."/>
            <person name="Cepeda A.J."/>
            <person name="Yan W."/>
            <person name="Fan B."/>
            <person name="Jiang Y."/>
            <person name="Adhikari A."/>
            <person name="Zheng C.-J."/>
            <person name="Schuster L."/>
            <person name="Cowan T.M."/>
            <person name="Smanski M.J."/>
            <person name="Chevrette M.G."/>
            <person name="De Carvalho L.P.S."/>
            <person name="Shen B."/>
        </authorList>
    </citation>
    <scope>NUCLEOTIDE SEQUENCE [LARGE SCALE GENOMIC DNA]</scope>
    <source>
        <strain evidence="5 6">NPDC078403</strain>
    </source>
</reference>
<dbReference type="InterPro" id="IPR037873">
    <property type="entry name" value="BamE-like"/>
</dbReference>
<accession>A0ABW8L037</accession>
<organism evidence="5 6">
    <name type="scientific">Pseudoalteromonas rhizosphaerae</name>
    <dbReference type="NCBI Taxonomy" id="2518973"/>
    <lineage>
        <taxon>Bacteria</taxon>
        <taxon>Pseudomonadati</taxon>
        <taxon>Pseudomonadota</taxon>
        <taxon>Gammaproteobacteria</taxon>
        <taxon>Alteromonadales</taxon>
        <taxon>Pseudoalteromonadaceae</taxon>
        <taxon>Pseudoalteromonas</taxon>
    </lineage>
</organism>
<evidence type="ECO:0000313" key="5">
    <source>
        <dbReference type="EMBL" id="MFK3865392.1"/>
    </source>
</evidence>
<dbReference type="Gene3D" id="3.30.1450.10">
    <property type="match status" value="1"/>
</dbReference>